<feature type="compositionally biased region" description="Low complexity" evidence="1">
    <location>
        <begin position="24"/>
        <end position="38"/>
    </location>
</feature>
<sequence length="322" mass="34168">MRKGTVLGSVALSVLTAAGCGGETTPTPRHSSTSSSSPGATAVTEAQARAIFADHEKVNNEANSKVSDALLRQNETGPMLEIDLAGNKRIRAKQAKKIKPFHYEGARFFIPHNVSPAWFAVSARVKGESGTEFLVFVDTGGGTYKSAVGAWVAKGQKLPAIARGADGSATAVTTGPALGVGTRLATYLTYTADRKKSPEAFASGPLTSTLGRNWAKSVLELTSRGRWQGRTQWAARPQPVYALKTADGGALVLSAVVQALRYTAARPNVWYRPGRDFYGLGPKRYYHRFTGEWLWTFATHVPSTGLPSVVASGVDPISATGS</sequence>
<dbReference type="PROSITE" id="PS51257">
    <property type="entry name" value="PROKAR_LIPOPROTEIN"/>
    <property type="match status" value="1"/>
</dbReference>
<organism evidence="3 4">
    <name type="scientific">Actinoallomurus spadix</name>
    <dbReference type="NCBI Taxonomy" id="79912"/>
    <lineage>
        <taxon>Bacteria</taxon>
        <taxon>Bacillati</taxon>
        <taxon>Actinomycetota</taxon>
        <taxon>Actinomycetes</taxon>
        <taxon>Streptosporangiales</taxon>
        <taxon>Thermomonosporaceae</taxon>
        <taxon>Actinoallomurus</taxon>
    </lineage>
</organism>
<keyword evidence="3" id="KW-0449">Lipoprotein</keyword>
<feature type="region of interest" description="Disordered" evidence="1">
    <location>
        <begin position="19"/>
        <end position="41"/>
    </location>
</feature>
<evidence type="ECO:0000313" key="3">
    <source>
        <dbReference type="EMBL" id="GAA0321657.1"/>
    </source>
</evidence>
<evidence type="ECO:0000313" key="4">
    <source>
        <dbReference type="Proteomes" id="UP001501822"/>
    </source>
</evidence>
<dbReference type="Proteomes" id="UP001501822">
    <property type="component" value="Unassembled WGS sequence"/>
</dbReference>
<protein>
    <submittedName>
        <fullName evidence="3">Lipoprotein</fullName>
    </submittedName>
</protein>
<evidence type="ECO:0000259" key="2">
    <source>
        <dbReference type="Pfam" id="PF26366"/>
    </source>
</evidence>
<accession>A0ABN0W017</accession>
<dbReference type="Pfam" id="PF26366">
    <property type="entry name" value="DUF8094"/>
    <property type="match status" value="1"/>
</dbReference>
<name>A0ABN0W017_9ACTN</name>
<evidence type="ECO:0000256" key="1">
    <source>
        <dbReference type="SAM" id="MobiDB-lite"/>
    </source>
</evidence>
<dbReference type="EMBL" id="BAAABM010000007">
    <property type="protein sequence ID" value="GAA0321657.1"/>
    <property type="molecule type" value="Genomic_DNA"/>
</dbReference>
<feature type="domain" description="DUF8094" evidence="2">
    <location>
        <begin position="42"/>
        <end position="311"/>
    </location>
</feature>
<comment type="caution">
    <text evidence="3">The sequence shown here is derived from an EMBL/GenBank/DDBJ whole genome shotgun (WGS) entry which is preliminary data.</text>
</comment>
<keyword evidence="4" id="KW-1185">Reference proteome</keyword>
<dbReference type="InterPro" id="IPR058407">
    <property type="entry name" value="DUF8094"/>
</dbReference>
<gene>
    <name evidence="3" type="ORF">GCM10010151_09300</name>
</gene>
<dbReference type="RefSeq" id="WP_252804701.1">
    <property type="nucleotide sequence ID" value="NZ_BAAABM010000007.1"/>
</dbReference>
<proteinExistence type="predicted"/>
<reference evidence="3 4" key="1">
    <citation type="journal article" date="2019" name="Int. J. Syst. Evol. Microbiol.">
        <title>The Global Catalogue of Microorganisms (GCM) 10K type strain sequencing project: providing services to taxonomists for standard genome sequencing and annotation.</title>
        <authorList>
            <consortium name="The Broad Institute Genomics Platform"/>
            <consortium name="The Broad Institute Genome Sequencing Center for Infectious Disease"/>
            <person name="Wu L."/>
            <person name="Ma J."/>
        </authorList>
    </citation>
    <scope>NUCLEOTIDE SEQUENCE [LARGE SCALE GENOMIC DNA]</scope>
    <source>
        <strain evidence="3 4">JCM 3146</strain>
    </source>
</reference>